<dbReference type="GO" id="GO:0032259">
    <property type="term" value="P:methylation"/>
    <property type="evidence" value="ECO:0007669"/>
    <property type="project" value="UniProtKB-KW"/>
</dbReference>
<dbReference type="SUPFAM" id="SSF51726">
    <property type="entry name" value="UROD/MetE-like"/>
    <property type="match status" value="1"/>
</dbReference>
<dbReference type="PATRIC" id="fig|1886670.3.peg.2222"/>
<dbReference type="InterPro" id="IPR002629">
    <property type="entry name" value="Met_Synth_C/arc"/>
</dbReference>
<reference evidence="2 3" key="1">
    <citation type="submission" date="2016-08" db="EMBL/GenBank/DDBJ databases">
        <title>Genome sequencing of Paenibacillus sp. TI45-13ar, isolated from Korean traditional nuruk.</title>
        <authorList>
            <person name="Kim S.-J."/>
        </authorList>
    </citation>
    <scope>NUCLEOTIDE SEQUENCE [LARGE SCALE GENOMIC DNA]</scope>
    <source>
        <strain evidence="2 3">TI45-13ar</strain>
    </source>
</reference>
<comment type="caution">
    <text evidence="2">The sequence shown here is derived from an EMBL/GenBank/DDBJ whole genome shotgun (WGS) entry which is preliminary data.</text>
</comment>
<dbReference type="AlphaFoldDB" id="A0A1E3L3N7"/>
<dbReference type="EC" id="2.1.1.14" evidence="2"/>
<proteinExistence type="predicted"/>
<protein>
    <submittedName>
        <fullName evidence="2">5-methyltetrahydropteroyltriglutamate--homocysteine S-methyltransferase</fullName>
        <ecNumber evidence="2">2.1.1.14</ecNumber>
    </submittedName>
</protein>
<dbReference type="Pfam" id="PF01717">
    <property type="entry name" value="Meth_synt_2"/>
    <property type="match status" value="1"/>
</dbReference>
<dbReference type="EMBL" id="MDER01000038">
    <property type="protein sequence ID" value="ODP28432.1"/>
    <property type="molecule type" value="Genomic_DNA"/>
</dbReference>
<dbReference type="PANTHER" id="PTHR43844:SF1">
    <property type="entry name" value="METHIONINE SYNTHASE"/>
    <property type="match status" value="1"/>
</dbReference>
<evidence type="ECO:0000313" key="3">
    <source>
        <dbReference type="Proteomes" id="UP000094578"/>
    </source>
</evidence>
<dbReference type="GO" id="GO:0008270">
    <property type="term" value="F:zinc ion binding"/>
    <property type="evidence" value="ECO:0007669"/>
    <property type="project" value="InterPro"/>
</dbReference>
<gene>
    <name evidence="2" type="ORF">PTI45_02182</name>
</gene>
<dbReference type="CDD" id="cd03311">
    <property type="entry name" value="CIMS_C_terminal_like"/>
    <property type="match status" value="1"/>
</dbReference>
<accession>A0A1E3L3N7</accession>
<name>A0A1E3L3N7_9BACL</name>
<keyword evidence="3" id="KW-1185">Reference proteome</keyword>
<dbReference type="PANTHER" id="PTHR43844">
    <property type="entry name" value="METHIONINE SYNTHASE"/>
    <property type="match status" value="1"/>
</dbReference>
<dbReference type="RefSeq" id="WP_069327607.1">
    <property type="nucleotide sequence ID" value="NZ_MDER01000038.1"/>
</dbReference>
<keyword evidence="2" id="KW-0489">Methyltransferase</keyword>
<dbReference type="GO" id="GO:0003871">
    <property type="term" value="F:5-methyltetrahydropteroyltriglutamate-homocysteine S-methyltransferase activity"/>
    <property type="evidence" value="ECO:0007669"/>
    <property type="project" value="UniProtKB-EC"/>
</dbReference>
<evidence type="ECO:0000259" key="1">
    <source>
        <dbReference type="Pfam" id="PF01717"/>
    </source>
</evidence>
<dbReference type="STRING" id="1886670.PTI45_02182"/>
<dbReference type="NCBIfam" id="NF005085">
    <property type="entry name" value="PRK06520.1"/>
    <property type="match status" value="1"/>
</dbReference>
<dbReference type="GO" id="GO:0009086">
    <property type="term" value="P:methionine biosynthetic process"/>
    <property type="evidence" value="ECO:0007669"/>
    <property type="project" value="InterPro"/>
</dbReference>
<dbReference type="InterPro" id="IPR038071">
    <property type="entry name" value="UROD/MetE-like_sf"/>
</dbReference>
<keyword evidence="2" id="KW-0808">Transferase</keyword>
<organism evidence="2 3">
    <name type="scientific">Paenibacillus nuruki</name>
    <dbReference type="NCBI Taxonomy" id="1886670"/>
    <lineage>
        <taxon>Bacteria</taxon>
        <taxon>Bacillati</taxon>
        <taxon>Bacillota</taxon>
        <taxon>Bacilli</taxon>
        <taxon>Bacillales</taxon>
        <taxon>Paenibacillaceae</taxon>
        <taxon>Paenibacillus</taxon>
    </lineage>
</organism>
<evidence type="ECO:0000313" key="2">
    <source>
        <dbReference type="EMBL" id="ODP28432.1"/>
    </source>
</evidence>
<sequence>MLNPVIGTKRNKPPFRYDIVGSFLRPDDLKDARLQYEQGEITADQLAVIEYEEIAQLVEKQKALGLQVITDGEFHRSWWHLDFFLGIQGTQKIYLNQGTGGQDSKTRTESFQIVDKISFANHPMLAHFHELQQLSGDRIAKMTIPSPALFHFVEHYNGNDVYSDQEELFTDIIAVYQQAIQAFYDAGCRYLQLDDTTWGTLCSGRHRVHLRSRGLDPDQLAEDYVRLINESIAHRPEDMTIALHVCRGNLRSTWFAAGGYEPIAETLFAHAQVDAFFLEYDNERSGGFEPLRFVKDQFVVLGLVTTKHGGLESKEMLKARIAEAAQVVDLNQLCLSTQCGFASTEEGNMLTEEEQWDKIRLVIETANEVWTQNGS</sequence>
<feature type="domain" description="Cobalamin-independent methionine synthase MetE C-terminal/archaeal" evidence="1">
    <location>
        <begin position="20"/>
        <end position="345"/>
    </location>
</feature>
<dbReference type="Proteomes" id="UP000094578">
    <property type="component" value="Unassembled WGS sequence"/>
</dbReference>
<dbReference type="Gene3D" id="3.20.20.210">
    <property type="match status" value="1"/>
</dbReference>